<dbReference type="EC" id="1.6.5.3" evidence="2"/>
<accession>A0A6J4HXP7</accession>
<proteinExistence type="predicted"/>
<keyword evidence="2" id="KW-0560">Oxidoreductase</keyword>
<evidence type="ECO:0000313" key="2">
    <source>
        <dbReference type="EMBL" id="CAA9236317.1"/>
    </source>
</evidence>
<evidence type="ECO:0000256" key="1">
    <source>
        <dbReference type="SAM" id="MobiDB-lite"/>
    </source>
</evidence>
<organism evidence="2">
    <name type="scientific">uncultured Acidimicrobiales bacterium</name>
    <dbReference type="NCBI Taxonomy" id="310071"/>
    <lineage>
        <taxon>Bacteria</taxon>
        <taxon>Bacillati</taxon>
        <taxon>Actinomycetota</taxon>
        <taxon>Acidimicrobiia</taxon>
        <taxon>Acidimicrobiales</taxon>
        <taxon>environmental samples</taxon>
    </lineage>
</organism>
<name>A0A6J4HXP7_9ACTN</name>
<protein>
    <submittedName>
        <fullName evidence="2">NADH-ubiquinone oxidoreductase chain J</fullName>
        <ecNumber evidence="2">1.6.5.3</ecNumber>
    </submittedName>
</protein>
<keyword evidence="2" id="KW-0830">Ubiquinone</keyword>
<feature type="compositionally biased region" description="Basic residues" evidence="1">
    <location>
        <begin position="140"/>
        <end position="166"/>
    </location>
</feature>
<feature type="compositionally biased region" description="Basic and acidic residues" evidence="1">
    <location>
        <begin position="130"/>
        <end position="139"/>
    </location>
</feature>
<feature type="non-terminal residue" evidence="2">
    <location>
        <position position="1"/>
    </location>
</feature>
<dbReference type="EMBL" id="CADCSY010000065">
    <property type="protein sequence ID" value="CAA9236317.1"/>
    <property type="molecule type" value="Genomic_DNA"/>
</dbReference>
<feature type="region of interest" description="Disordered" evidence="1">
    <location>
        <begin position="1"/>
        <end position="194"/>
    </location>
</feature>
<dbReference type="AlphaFoldDB" id="A0A6J4HXP7"/>
<feature type="compositionally biased region" description="Gly residues" evidence="1">
    <location>
        <begin position="170"/>
        <end position="183"/>
    </location>
</feature>
<reference evidence="2" key="1">
    <citation type="submission" date="2020-02" db="EMBL/GenBank/DDBJ databases">
        <authorList>
            <person name="Meier V. D."/>
        </authorList>
    </citation>
    <scope>NUCLEOTIDE SEQUENCE</scope>
    <source>
        <strain evidence="2">AVDCRST_MAG20</strain>
    </source>
</reference>
<gene>
    <name evidence="2" type="ORF">AVDCRST_MAG20-1496</name>
</gene>
<sequence>GRHDRVRARRPRDPVGGPRRDPGPQPRALRPHVDHDAVRGGGGVRRPGGALPGRRAGDRLRRRHRRALPVRDHAARGRPGGQHRDGADRRPAAGGRRRGAGERGAARAAGGPGGAGEQRGQVDVQRPRRGGHEPREARPRPVHRLPLRLRGHLGAARHRGGGRRRAGPQAGRGGRAGPQGRGGPRPHPLGIGAL</sequence>
<feature type="compositionally biased region" description="Basic and acidic residues" evidence="1">
    <location>
        <begin position="82"/>
        <end position="91"/>
    </location>
</feature>
<feature type="compositionally biased region" description="Basic residues" evidence="1">
    <location>
        <begin position="1"/>
        <end position="10"/>
    </location>
</feature>
<feature type="non-terminal residue" evidence="2">
    <location>
        <position position="194"/>
    </location>
</feature>
<dbReference type="GO" id="GO:0016491">
    <property type="term" value="F:oxidoreductase activity"/>
    <property type="evidence" value="ECO:0007669"/>
    <property type="project" value="UniProtKB-KW"/>
</dbReference>